<comment type="caution">
    <text evidence="1">The sequence shown here is derived from an EMBL/GenBank/DDBJ whole genome shotgun (WGS) entry which is preliminary data.</text>
</comment>
<accession>X0VPB7</accession>
<dbReference type="EMBL" id="BARS01030302">
    <property type="protein sequence ID" value="GAG20239.1"/>
    <property type="molecule type" value="Genomic_DNA"/>
</dbReference>
<reference evidence="1" key="1">
    <citation type="journal article" date="2014" name="Front. Microbiol.">
        <title>High frequency of phylogenetically diverse reductive dehalogenase-homologous genes in deep subseafloor sedimentary metagenomes.</title>
        <authorList>
            <person name="Kawai M."/>
            <person name="Futagami T."/>
            <person name="Toyoda A."/>
            <person name="Takaki Y."/>
            <person name="Nishi S."/>
            <person name="Hori S."/>
            <person name="Arai W."/>
            <person name="Tsubouchi T."/>
            <person name="Morono Y."/>
            <person name="Uchiyama I."/>
            <person name="Ito T."/>
            <person name="Fujiyama A."/>
            <person name="Inagaki F."/>
            <person name="Takami H."/>
        </authorList>
    </citation>
    <scope>NUCLEOTIDE SEQUENCE</scope>
    <source>
        <strain evidence="1">Expedition CK06-06</strain>
    </source>
</reference>
<protein>
    <submittedName>
        <fullName evidence="1">Uncharacterized protein</fullName>
    </submittedName>
</protein>
<name>X0VPB7_9ZZZZ</name>
<gene>
    <name evidence="1" type="ORF">S01H1_47268</name>
</gene>
<organism evidence="1">
    <name type="scientific">marine sediment metagenome</name>
    <dbReference type="NCBI Taxonomy" id="412755"/>
    <lineage>
        <taxon>unclassified sequences</taxon>
        <taxon>metagenomes</taxon>
        <taxon>ecological metagenomes</taxon>
    </lineage>
</organism>
<dbReference type="AlphaFoldDB" id="X0VPB7"/>
<proteinExistence type="predicted"/>
<sequence length="79" mass="8633">MTAFNPTTTDPALESVTLLDVRQLAQLLGINIRSCWRLSALAEGGHGDFPKPLRITPKTVRWRLTDVRGYIEALAGGNA</sequence>
<evidence type="ECO:0000313" key="1">
    <source>
        <dbReference type="EMBL" id="GAG20239.1"/>
    </source>
</evidence>